<organism evidence="1 2">
    <name type="scientific">Pseudaquabacterium terrae</name>
    <dbReference type="NCBI Taxonomy" id="2732868"/>
    <lineage>
        <taxon>Bacteria</taxon>
        <taxon>Pseudomonadati</taxon>
        <taxon>Pseudomonadota</taxon>
        <taxon>Betaproteobacteria</taxon>
        <taxon>Burkholderiales</taxon>
        <taxon>Sphaerotilaceae</taxon>
        <taxon>Pseudaquabacterium</taxon>
    </lineage>
</organism>
<dbReference type="PANTHER" id="PTHR21192:SF2">
    <property type="entry name" value="NADH DEHYDROGENASE [UBIQUINONE] 1 ALPHA SUBCOMPLEX ASSEMBLY FACTOR 3"/>
    <property type="match status" value="1"/>
</dbReference>
<dbReference type="CDD" id="cd05560">
    <property type="entry name" value="Xcc1710_like"/>
    <property type="match status" value="1"/>
</dbReference>
<reference evidence="1 2" key="1">
    <citation type="submission" date="2020-05" db="EMBL/GenBank/DDBJ databases">
        <title>Aquincola sp. isolate from soil.</title>
        <authorList>
            <person name="Han J."/>
            <person name="Kim D.-U."/>
        </authorList>
    </citation>
    <scope>NUCLEOTIDE SEQUENCE [LARGE SCALE GENOMIC DNA]</scope>
    <source>
        <strain evidence="1 2">S2</strain>
    </source>
</reference>
<evidence type="ECO:0000313" key="1">
    <source>
        <dbReference type="EMBL" id="NRF69917.1"/>
    </source>
</evidence>
<dbReference type="RefSeq" id="WP_173127782.1">
    <property type="nucleotide sequence ID" value="NZ_JABRWJ010000007.1"/>
</dbReference>
<dbReference type="InterPro" id="IPR007523">
    <property type="entry name" value="NDUFAF3/AAMDC"/>
</dbReference>
<dbReference type="PANTHER" id="PTHR21192">
    <property type="entry name" value="NUCLEAR PROTEIN E3-3"/>
    <property type="match status" value="1"/>
</dbReference>
<proteinExistence type="predicted"/>
<dbReference type="SUPFAM" id="SSF64076">
    <property type="entry name" value="MTH938-like"/>
    <property type="match status" value="1"/>
</dbReference>
<accession>A0ABX2EMM2</accession>
<dbReference type="Gene3D" id="3.40.1230.10">
    <property type="entry name" value="MTH938-like"/>
    <property type="match status" value="1"/>
</dbReference>
<dbReference type="Proteomes" id="UP000737171">
    <property type="component" value="Unassembled WGS sequence"/>
</dbReference>
<name>A0ABX2EMM2_9BURK</name>
<evidence type="ECO:0000313" key="2">
    <source>
        <dbReference type="Proteomes" id="UP000737171"/>
    </source>
</evidence>
<protein>
    <submittedName>
        <fullName evidence="1">Xcc1710-like domain-containing protein</fullName>
    </submittedName>
</protein>
<comment type="caution">
    <text evidence="1">The sequence shown here is derived from an EMBL/GenBank/DDBJ whole genome shotgun (WGS) entry which is preliminary data.</text>
</comment>
<keyword evidence="2" id="KW-1185">Reference proteome</keyword>
<sequence length="125" mass="13725">MKFQPDHLAGTNVITRHGPGELWVGDQRFEHSLLVPWVGTVQRWDPATVQQLEPAHFDAVLALKPELLIFGSGPRIQFVSPALMRALIDRRIGVETMDTAAACRTYNVLASEGRSVVAALLLAPT</sequence>
<dbReference type="InterPro" id="IPR036748">
    <property type="entry name" value="MTH938-like_sf"/>
</dbReference>
<dbReference type="EMBL" id="JABRWJ010000007">
    <property type="protein sequence ID" value="NRF69917.1"/>
    <property type="molecule type" value="Genomic_DNA"/>
</dbReference>
<gene>
    <name evidence="1" type="ORF">HLB44_23200</name>
</gene>
<dbReference type="Pfam" id="PF04430">
    <property type="entry name" value="DUF498"/>
    <property type="match status" value="1"/>
</dbReference>